<dbReference type="InterPro" id="IPR001647">
    <property type="entry name" value="HTH_TetR"/>
</dbReference>
<feature type="DNA-binding region" description="H-T-H motif" evidence="2">
    <location>
        <begin position="42"/>
        <end position="61"/>
    </location>
</feature>
<name>A0ABT8FBX5_9ACTN</name>
<protein>
    <submittedName>
        <fullName evidence="4">TetR family transcriptional regulator</fullName>
    </submittedName>
</protein>
<dbReference type="SUPFAM" id="SSF46689">
    <property type="entry name" value="Homeodomain-like"/>
    <property type="match status" value="1"/>
</dbReference>
<dbReference type="RefSeq" id="WP_300951075.1">
    <property type="nucleotide sequence ID" value="NZ_JAUHJQ010000001.1"/>
</dbReference>
<comment type="caution">
    <text evidence="4">The sequence shown here is derived from an EMBL/GenBank/DDBJ whole genome shotgun (WGS) entry which is preliminary data.</text>
</comment>
<dbReference type="PANTHER" id="PTHR30055:SF242">
    <property type="entry name" value="HTH-TYPE TRANSCRIPTIONAL REPRESSOR KSTR"/>
    <property type="match status" value="1"/>
</dbReference>
<evidence type="ECO:0000313" key="5">
    <source>
        <dbReference type="Proteomes" id="UP001168620"/>
    </source>
</evidence>
<dbReference type="InterPro" id="IPR009057">
    <property type="entry name" value="Homeodomain-like_sf"/>
</dbReference>
<proteinExistence type="predicted"/>
<evidence type="ECO:0000256" key="1">
    <source>
        <dbReference type="ARBA" id="ARBA00023125"/>
    </source>
</evidence>
<dbReference type="Gene3D" id="1.10.357.10">
    <property type="entry name" value="Tetracycline Repressor, domain 2"/>
    <property type="match status" value="1"/>
</dbReference>
<accession>A0ABT8FBX5</accession>
<organism evidence="4 5">
    <name type="scientific">Nocardioides oceani</name>
    <dbReference type="NCBI Taxonomy" id="3058369"/>
    <lineage>
        <taxon>Bacteria</taxon>
        <taxon>Bacillati</taxon>
        <taxon>Actinomycetota</taxon>
        <taxon>Actinomycetes</taxon>
        <taxon>Propionibacteriales</taxon>
        <taxon>Nocardioidaceae</taxon>
        <taxon>Nocardioides</taxon>
    </lineage>
</organism>
<dbReference type="EMBL" id="JAUHJQ010000001">
    <property type="protein sequence ID" value="MDN4172161.1"/>
    <property type="molecule type" value="Genomic_DNA"/>
</dbReference>
<dbReference type="InterPro" id="IPR050109">
    <property type="entry name" value="HTH-type_TetR-like_transc_reg"/>
</dbReference>
<dbReference type="PANTHER" id="PTHR30055">
    <property type="entry name" value="HTH-TYPE TRANSCRIPTIONAL REGULATOR RUTR"/>
    <property type="match status" value="1"/>
</dbReference>
<dbReference type="Pfam" id="PF00440">
    <property type="entry name" value="TetR_N"/>
    <property type="match status" value="1"/>
</dbReference>
<gene>
    <name evidence="4" type="ORF">QWY28_04330</name>
</gene>
<dbReference type="PROSITE" id="PS50977">
    <property type="entry name" value="HTH_TETR_2"/>
    <property type="match status" value="1"/>
</dbReference>
<evidence type="ECO:0000256" key="2">
    <source>
        <dbReference type="PROSITE-ProRule" id="PRU00335"/>
    </source>
</evidence>
<dbReference type="InterPro" id="IPR041642">
    <property type="entry name" value="KstR_C"/>
</dbReference>
<evidence type="ECO:0000313" key="4">
    <source>
        <dbReference type="EMBL" id="MDN4172161.1"/>
    </source>
</evidence>
<sequence length="206" mass="22919">MPRVAEDRAPAEPTSPEQKERYRRILRAAARHGAVKEMERVQMLDVARDAGVAIATLYRYFPSKTHLFTALMRSQVERLAELAVEPVPGEPAEEAIARLLIRSGRWLLSTPLLAHAMMQSNNATVAQTPSAGVTEAFTDLMLTAGGFEEPTDHELRLLRLLEQSWYGILITALNGHITHEQAEADTVLVCRALLREREPVDDLTSA</sequence>
<dbReference type="Proteomes" id="UP001168620">
    <property type="component" value="Unassembled WGS sequence"/>
</dbReference>
<reference evidence="4" key="1">
    <citation type="submission" date="2023-06" db="EMBL/GenBank/DDBJ databases">
        <title>Draft genome sequence of Nocardioides sp. SOB77.</title>
        <authorList>
            <person name="Zhang G."/>
        </authorList>
    </citation>
    <scope>NUCLEOTIDE SEQUENCE</scope>
    <source>
        <strain evidence="4">SOB77</strain>
    </source>
</reference>
<keyword evidence="1 2" id="KW-0238">DNA-binding</keyword>
<dbReference type="Pfam" id="PF17925">
    <property type="entry name" value="TetR_C_20"/>
    <property type="match status" value="1"/>
</dbReference>
<evidence type="ECO:0000259" key="3">
    <source>
        <dbReference type="PROSITE" id="PS50977"/>
    </source>
</evidence>
<feature type="domain" description="HTH tetR-type" evidence="3">
    <location>
        <begin position="19"/>
        <end position="79"/>
    </location>
</feature>
<keyword evidence="5" id="KW-1185">Reference proteome</keyword>